<feature type="region of interest" description="Disordered" evidence="1">
    <location>
        <begin position="501"/>
        <end position="603"/>
    </location>
</feature>
<evidence type="ECO:0008006" key="4">
    <source>
        <dbReference type="Google" id="ProtNLM"/>
    </source>
</evidence>
<evidence type="ECO:0000313" key="3">
    <source>
        <dbReference type="Proteomes" id="UP000007799"/>
    </source>
</evidence>
<dbReference type="RefSeq" id="XP_004996118.1">
    <property type="nucleotide sequence ID" value="XM_004996061.1"/>
</dbReference>
<gene>
    <name evidence="2" type="ORF">PTSG_02621</name>
</gene>
<keyword evidence="3" id="KW-1185">Reference proteome</keyword>
<evidence type="ECO:0000256" key="1">
    <source>
        <dbReference type="SAM" id="MobiDB-lite"/>
    </source>
</evidence>
<dbReference type="InterPro" id="IPR029060">
    <property type="entry name" value="PIN-like_dom_sf"/>
</dbReference>
<feature type="region of interest" description="Disordered" evidence="1">
    <location>
        <begin position="432"/>
        <end position="469"/>
    </location>
</feature>
<dbReference type="Proteomes" id="UP000007799">
    <property type="component" value="Unassembled WGS sequence"/>
</dbReference>
<proteinExistence type="predicted"/>
<sequence length="624" mass="66363">MGVNHGWRALLGQTLVSVQRETVNVVGKSVCWELFGTLHRLIRGHDAAQVGSNYTSTGRNTSGGARYAHGATSPAAERVLKLAVNDTLLAAEALVHSLQVKHVHVVLEGMHPAKTTTQMKRRKRAGVRPTDELVNTLATLFVQRFPGRVTIHHPPHDADSQLAYLCAAGLADYALVPSNDSDMALFHGMENKLIVSPSWSTESTGIEGVVYRGTKGHLEGFSVDMLRCFAAIVGCDFFKCKTFGLMRAAHLVRTEWRADLTPQDNCARIQEVMGSAFEPSDAWQVNTLSEAYSCFSCQLVRTPSDDILTVDEASGIAASMLPTPAPALAASRAVHLQQLAADAEAMAHYADCADSGGGQHQQRVQSIRHIGDGALSERVQGDAMGTTVGAMRQTRGGLMFDGRTREARLAASFAGMANTAADVEDTMHGTRAHGATATNKSTSLSSSSSSSSASSSTARAATGVGTAAGRMRSVMEEERFMMEAFADEDIHAALNDDDIDAEEWNTDDDDDNDDYGYDADIDTNDAVGGNGRPRGRGGAVVGGDGDGDGDADGDDDDHGQEEDLATAFASMTVNGSADGSDCAVSGSDAATRASTGQQRQRRIRHGTAAMDVLLERHMRVMRSK</sequence>
<organism evidence="3">
    <name type="scientific">Salpingoeca rosetta (strain ATCC 50818 / BSB-021)</name>
    <dbReference type="NCBI Taxonomy" id="946362"/>
    <lineage>
        <taxon>Eukaryota</taxon>
        <taxon>Choanoflagellata</taxon>
        <taxon>Craspedida</taxon>
        <taxon>Salpingoecidae</taxon>
        <taxon>Salpingoeca</taxon>
    </lineage>
</organism>
<dbReference type="Gene3D" id="3.40.50.1010">
    <property type="entry name" value="5'-nuclease"/>
    <property type="match status" value="1"/>
</dbReference>
<name>F2U2U1_SALR5</name>
<dbReference type="InParanoid" id="F2U2U1"/>
<dbReference type="AlphaFoldDB" id="F2U2U1"/>
<feature type="compositionally biased region" description="Acidic residues" evidence="1">
    <location>
        <begin position="501"/>
        <end position="523"/>
    </location>
</feature>
<protein>
    <recommendedName>
        <fullName evidence="4">Exonuclease 1</fullName>
    </recommendedName>
</protein>
<feature type="compositionally biased region" description="Gly residues" evidence="1">
    <location>
        <begin position="528"/>
        <end position="544"/>
    </location>
</feature>
<feature type="compositionally biased region" description="Low complexity" evidence="1">
    <location>
        <begin position="435"/>
        <end position="469"/>
    </location>
</feature>
<feature type="compositionally biased region" description="Acidic residues" evidence="1">
    <location>
        <begin position="545"/>
        <end position="564"/>
    </location>
</feature>
<reference evidence="2" key="1">
    <citation type="submission" date="2009-08" db="EMBL/GenBank/DDBJ databases">
        <title>Annotation of Salpingoeca rosetta.</title>
        <authorList>
            <consortium name="The Broad Institute Genome Sequencing Platform"/>
            <person name="Russ C."/>
            <person name="Cuomo C."/>
            <person name="Burger G."/>
            <person name="Gray M.W."/>
            <person name="Holland P.W.H."/>
            <person name="King N."/>
            <person name="Lang F.B.F."/>
            <person name="Roger A.J."/>
            <person name="Ruiz-Trillo I."/>
            <person name="Young S.K."/>
            <person name="Zeng Q."/>
            <person name="Gargeya S."/>
            <person name="Alvarado L."/>
            <person name="Berlin A."/>
            <person name="Chapman S.B."/>
            <person name="Chen Z."/>
            <person name="Freedman E."/>
            <person name="Gellesch M."/>
            <person name="Goldberg J."/>
            <person name="Griggs A."/>
            <person name="Gujja S."/>
            <person name="Heilman E."/>
            <person name="Heiman D."/>
            <person name="Howarth C."/>
            <person name="Mehta T."/>
            <person name="Neiman D."/>
            <person name="Pearson M."/>
            <person name="Roberts A."/>
            <person name="Saif S."/>
            <person name="Shea T."/>
            <person name="Shenoy N."/>
            <person name="Sisk P."/>
            <person name="Stolte C."/>
            <person name="Sykes S."/>
            <person name="White J."/>
            <person name="Yandava C."/>
            <person name="Haas B."/>
            <person name="Nusbaum C."/>
            <person name="Birren B."/>
        </authorList>
    </citation>
    <scope>NUCLEOTIDE SEQUENCE [LARGE SCALE GENOMIC DNA]</scope>
    <source>
        <strain evidence="2">ATCC 50818</strain>
    </source>
</reference>
<dbReference type="KEGG" id="sre:PTSG_02621"/>
<dbReference type="SUPFAM" id="SSF88723">
    <property type="entry name" value="PIN domain-like"/>
    <property type="match status" value="1"/>
</dbReference>
<accession>F2U2U1</accession>
<evidence type="ECO:0000313" key="2">
    <source>
        <dbReference type="EMBL" id="EGD81935.1"/>
    </source>
</evidence>
<dbReference type="GeneID" id="16076706"/>
<dbReference type="EMBL" id="GL832960">
    <property type="protein sequence ID" value="EGD81935.1"/>
    <property type="molecule type" value="Genomic_DNA"/>
</dbReference>